<gene>
    <name evidence="1" type="ORF">M0M57_13840</name>
</gene>
<evidence type="ECO:0000313" key="1">
    <source>
        <dbReference type="EMBL" id="UPQ78695.1"/>
    </source>
</evidence>
<name>A0ABY4KD20_9FLAO</name>
<proteinExistence type="predicted"/>
<dbReference type="RefSeq" id="WP_248433643.1">
    <property type="nucleotide sequence ID" value="NZ_CP096205.1"/>
</dbReference>
<evidence type="ECO:0000313" key="2">
    <source>
        <dbReference type="Proteomes" id="UP000830583"/>
    </source>
</evidence>
<dbReference type="PROSITE" id="PS51257">
    <property type="entry name" value="PROKAR_LIPOPROTEIN"/>
    <property type="match status" value="1"/>
</dbReference>
<accession>A0ABY4KD20</accession>
<keyword evidence="2" id="KW-1185">Reference proteome</keyword>
<dbReference type="EMBL" id="CP096205">
    <property type="protein sequence ID" value="UPQ78695.1"/>
    <property type="molecule type" value="Genomic_DNA"/>
</dbReference>
<organism evidence="1 2">
    <name type="scientific">Flavobacterium azooxidireducens</name>
    <dbReference type="NCBI Taxonomy" id="1871076"/>
    <lineage>
        <taxon>Bacteria</taxon>
        <taxon>Pseudomonadati</taxon>
        <taxon>Bacteroidota</taxon>
        <taxon>Flavobacteriia</taxon>
        <taxon>Flavobacteriales</taxon>
        <taxon>Flavobacteriaceae</taxon>
        <taxon>Flavobacterium</taxon>
    </lineage>
</organism>
<dbReference type="Proteomes" id="UP000830583">
    <property type="component" value="Chromosome"/>
</dbReference>
<sequence length="143" mass="16595">MKKLQFFLIALTIISCKDSLHEISESMSTNKLIKLTFDNNEQLYFKTNSHGISGNHQSIVLSNQTKTVYEKESDYIFYSSEIYYRTNKDSIIIYAPESGVVIPKNKSFKTIVSVIGLKNYDEIADYEKNYKAYKLQRLSVYSE</sequence>
<evidence type="ECO:0008006" key="3">
    <source>
        <dbReference type="Google" id="ProtNLM"/>
    </source>
</evidence>
<reference evidence="1" key="1">
    <citation type="submission" date="2022-04" db="EMBL/GenBank/DDBJ databases">
        <title>Consumption of N2O by Flavobacterium azooxidireducens sp. nov. isolated from Decomposing Leaf Litter of Phragmites australis (Cav.).</title>
        <authorList>
            <person name="Behrendt U."/>
            <person name="Spanner T."/>
            <person name="Augustin J."/>
            <person name="Horn M.A."/>
            <person name="Kolb S."/>
            <person name="Ulrich A."/>
        </authorList>
    </citation>
    <scope>NUCLEOTIDE SEQUENCE</scope>
    <source>
        <strain evidence="1">IGB 4-14</strain>
    </source>
</reference>
<protein>
    <recommendedName>
        <fullName evidence="3">Lipoprotein</fullName>
    </recommendedName>
</protein>